<dbReference type="PANTHER" id="PTHR24220">
    <property type="entry name" value="IMPORT ATP-BINDING PROTEIN"/>
    <property type="match status" value="1"/>
</dbReference>
<feature type="domain" description="ABC transporter" evidence="5">
    <location>
        <begin position="5"/>
        <end position="229"/>
    </location>
</feature>
<dbReference type="InterPro" id="IPR003439">
    <property type="entry name" value="ABC_transporter-like_ATP-bd"/>
</dbReference>
<dbReference type="InterPro" id="IPR027417">
    <property type="entry name" value="P-loop_NTPase"/>
</dbReference>
<evidence type="ECO:0000256" key="2">
    <source>
        <dbReference type="ARBA" id="ARBA00022741"/>
    </source>
</evidence>
<keyword evidence="1" id="KW-0813">Transport</keyword>
<evidence type="ECO:0000313" key="7">
    <source>
        <dbReference type="Proteomes" id="UP001238179"/>
    </source>
</evidence>
<protein>
    <submittedName>
        <fullName evidence="6">ABC transporter ATP-binding protein</fullName>
    </submittedName>
</protein>
<keyword evidence="3 6" id="KW-0067">ATP-binding</keyword>
<dbReference type="GO" id="GO:0016887">
    <property type="term" value="F:ATP hydrolysis activity"/>
    <property type="evidence" value="ECO:0007669"/>
    <property type="project" value="InterPro"/>
</dbReference>
<dbReference type="PROSITE" id="PS50893">
    <property type="entry name" value="ABC_TRANSPORTER_2"/>
    <property type="match status" value="1"/>
</dbReference>
<evidence type="ECO:0000256" key="4">
    <source>
        <dbReference type="ARBA" id="ARBA00038388"/>
    </source>
</evidence>
<dbReference type="GO" id="GO:0022857">
    <property type="term" value="F:transmembrane transporter activity"/>
    <property type="evidence" value="ECO:0007669"/>
    <property type="project" value="TreeGrafter"/>
</dbReference>
<dbReference type="FunFam" id="3.40.50.300:FF:000032">
    <property type="entry name" value="Export ABC transporter ATP-binding protein"/>
    <property type="match status" value="1"/>
</dbReference>
<gene>
    <name evidence="6" type="ORF">METEAL_07020</name>
</gene>
<dbReference type="InterPro" id="IPR017871">
    <property type="entry name" value="ABC_transporter-like_CS"/>
</dbReference>
<dbReference type="SUPFAM" id="SSF52540">
    <property type="entry name" value="P-loop containing nucleoside triphosphate hydrolases"/>
    <property type="match status" value="1"/>
</dbReference>
<dbReference type="SMART" id="SM00382">
    <property type="entry name" value="AAA"/>
    <property type="match status" value="1"/>
</dbReference>
<dbReference type="GO" id="GO:0005524">
    <property type="term" value="F:ATP binding"/>
    <property type="evidence" value="ECO:0007669"/>
    <property type="project" value="UniProtKB-KW"/>
</dbReference>
<sequence length="229" mass="24805">MTAMLELRGVTRVYGTGENAVRAVDGVDLRILRGEFVALLGPSGCGKTTLLLMAGLLDAPTRGEVWIAGRRAEGGDKARDFRRNTIGFVFQKPNLIPFLTAEENVCLGMRINDVSRAQARVRSLELLDYLGVAARAGNYPSQLSGGEQQRIAIARALANRPALILADEPTAALDSARGRRVFEQFKRVASELGTAIICVTHDHRSLDLVDRVLEMSDGQLIPASAPVRP</sequence>
<dbReference type="Pfam" id="PF00005">
    <property type="entry name" value="ABC_tran"/>
    <property type="match status" value="1"/>
</dbReference>
<dbReference type="CDD" id="cd03255">
    <property type="entry name" value="ABC_MJ0796_LolCDE_FtsE"/>
    <property type="match status" value="1"/>
</dbReference>
<accession>A0AA48KAI3</accession>
<proteinExistence type="inferred from homology"/>
<evidence type="ECO:0000256" key="1">
    <source>
        <dbReference type="ARBA" id="ARBA00022448"/>
    </source>
</evidence>
<dbReference type="PANTHER" id="PTHR24220:SF86">
    <property type="entry name" value="ABC TRANSPORTER ABCH.1"/>
    <property type="match status" value="1"/>
</dbReference>
<dbReference type="KEGG" id="msil:METEAL_07020"/>
<dbReference type="Gene3D" id="3.40.50.300">
    <property type="entry name" value="P-loop containing nucleotide triphosphate hydrolases"/>
    <property type="match status" value="1"/>
</dbReference>
<keyword evidence="7" id="KW-1185">Reference proteome</keyword>
<comment type="similarity">
    <text evidence="4">Belongs to the ABC transporter superfamily. Macrolide exporter (TC 3.A.1.122) family.</text>
</comment>
<dbReference type="EMBL" id="AP027080">
    <property type="protein sequence ID" value="BDU71528.1"/>
    <property type="molecule type" value="Genomic_DNA"/>
</dbReference>
<dbReference type="PROSITE" id="PS00211">
    <property type="entry name" value="ABC_TRANSPORTER_1"/>
    <property type="match status" value="1"/>
</dbReference>
<reference evidence="7" key="1">
    <citation type="journal article" date="2023" name="Int. J. Syst. Evol. Microbiol.">
        <title>Mesoterricola silvestris gen. nov., sp. nov., Mesoterricola sediminis sp. nov., Geothrix oryzae sp. nov., Geothrix edaphica sp. nov., Geothrix rubra sp. nov., and Geothrix limicola sp. nov., six novel members of Acidobacteriota isolated from soils.</title>
        <authorList>
            <person name="Itoh H."/>
            <person name="Sugisawa Y."/>
            <person name="Mise K."/>
            <person name="Xu Z."/>
            <person name="Kuniyasu M."/>
            <person name="Ushijima N."/>
            <person name="Kawano K."/>
            <person name="Kobayashi E."/>
            <person name="Shiratori Y."/>
            <person name="Masuda Y."/>
            <person name="Senoo K."/>
        </authorList>
    </citation>
    <scope>NUCLEOTIDE SEQUENCE [LARGE SCALE GENOMIC DNA]</scope>
    <source>
        <strain evidence="7">W79</strain>
    </source>
</reference>
<dbReference type="AlphaFoldDB" id="A0AA48KAI3"/>
<keyword evidence="2" id="KW-0547">Nucleotide-binding</keyword>
<dbReference type="InterPro" id="IPR015854">
    <property type="entry name" value="ABC_transpr_LolD-like"/>
</dbReference>
<dbReference type="InterPro" id="IPR003593">
    <property type="entry name" value="AAA+_ATPase"/>
</dbReference>
<dbReference type="GO" id="GO:0005886">
    <property type="term" value="C:plasma membrane"/>
    <property type="evidence" value="ECO:0007669"/>
    <property type="project" value="TreeGrafter"/>
</dbReference>
<evidence type="ECO:0000259" key="5">
    <source>
        <dbReference type="PROSITE" id="PS50893"/>
    </source>
</evidence>
<dbReference type="Proteomes" id="UP001238179">
    <property type="component" value="Chromosome"/>
</dbReference>
<dbReference type="GO" id="GO:0098796">
    <property type="term" value="C:membrane protein complex"/>
    <property type="evidence" value="ECO:0007669"/>
    <property type="project" value="UniProtKB-ARBA"/>
</dbReference>
<organism evidence="6 7">
    <name type="scientific">Mesoterricola silvestris</name>
    <dbReference type="NCBI Taxonomy" id="2927979"/>
    <lineage>
        <taxon>Bacteria</taxon>
        <taxon>Pseudomonadati</taxon>
        <taxon>Acidobacteriota</taxon>
        <taxon>Holophagae</taxon>
        <taxon>Holophagales</taxon>
        <taxon>Holophagaceae</taxon>
        <taxon>Mesoterricola</taxon>
    </lineage>
</organism>
<name>A0AA48KAI3_9BACT</name>
<evidence type="ECO:0000256" key="3">
    <source>
        <dbReference type="ARBA" id="ARBA00022840"/>
    </source>
</evidence>
<evidence type="ECO:0000313" key="6">
    <source>
        <dbReference type="EMBL" id="BDU71528.1"/>
    </source>
</evidence>
<dbReference type="InterPro" id="IPR017911">
    <property type="entry name" value="MacB-like_ATP-bd"/>
</dbReference>